<evidence type="ECO:0000259" key="3">
    <source>
        <dbReference type="Pfam" id="PF16344"/>
    </source>
</evidence>
<accession>A0A1T4SZZ8</accession>
<dbReference type="Pfam" id="PF16344">
    <property type="entry name" value="FecR_C"/>
    <property type="match status" value="1"/>
</dbReference>
<dbReference type="PANTHER" id="PTHR30273:SF2">
    <property type="entry name" value="PROTEIN FECR"/>
    <property type="match status" value="1"/>
</dbReference>
<organism evidence="4 5">
    <name type="scientific">Chitinophaga eiseniae</name>
    <dbReference type="NCBI Taxonomy" id="634771"/>
    <lineage>
        <taxon>Bacteria</taxon>
        <taxon>Pseudomonadati</taxon>
        <taxon>Bacteroidota</taxon>
        <taxon>Chitinophagia</taxon>
        <taxon>Chitinophagales</taxon>
        <taxon>Chitinophagaceae</taxon>
        <taxon>Chitinophaga</taxon>
    </lineage>
</organism>
<dbReference type="OrthoDB" id="1099963at2"/>
<dbReference type="PIRSF" id="PIRSF018266">
    <property type="entry name" value="FecR"/>
    <property type="match status" value="1"/>
</dbReference>
<evidence type="ECO:0000313" key="5">
    <source>
        <dbReference type="Proteomes" id="UP000190367"/>
    </source>
</evidence>
<dbReference type="AlphaFoldDB" id="A0A1T4SZZ8"/>
<sequence length="370" mass="40641">MEQEILQRLIEKISDGTATDEEMTLYLRYCASAEQAGERTLPRPGIKGVEERMLAAIHQRTGRRKSRHMVRYWYAAAAMLTGLIALVVYLKPEKHATGPSLATAIQQDIPAGSDKAVLTLANGKKITLGTADDEAVAKQAGLRVYRSDSGEIVYEATGAGSGFHEISTPRGGQYRVVLQDGSKVWLNAASSLRYPATFTGSTRTVELKGEAYFEIAGNARQPFIVQTPSQAVEVLGTHFNVNAYEENTHTQTTLLEGRVRVSAGSSGLILHPGEQARLNHQGALSKATADANAAVAWKNGYFIFNETYLTEVLQQLSRWYDVEADLKTIPKMRYNGVIPRNVPLSKALEMLEFTGGVKFNVNNNKISIRH</sequence>
<keyword evidence="1" id="KW-1133">Transmembrane helix</keyword>
<dbReference type="Gene3D" id="2.60.120.1440">
    <property type="match status" value="1"/>
</dbReference>
<name>A0A1T4SZZ8_9BACT</name>
<dbReference type="Pfam" id="PF04773">
    <property type="entry name" value="FecR"/>
    <property type="match status" value="1"/>
</dbReference>
<feature type="domain" description="FecR protein" evidence="2">
    <location>
        <begin position="165"/>
        <end position="260"/>
    </location>
</feature>
<evidence type="ECO:0000256" key="1">
    <source>
        <dbReference type="SAM" id="Phobius"/>
    </source>
</evidence>
<protein>
    <recommendedName>
        <fullName evidence="6">FecR protein</fullName>
    </recommendedName>
</protein>
<dbReference type="InterPro" id="IPR012373">
    <property type="entry name" value="Ferrdict_sens_TM"/>
</dbReference>
<dbReference type="RefSeq" id="WP_078671220.1">
    <property type="nucleotide sequence ID" value="NZ_FUWZ01000003.1"/>
</dbReference>
<dbReference type="InterPro" id="IPR006860">
    <property type="entry name" value="FecR"/>
</dbReference>
<dbReference type="Proteomes" id="UP000190367">
    <property type="component" value="Unassembled WGS sequence"/>
</dbReference>
<dbReference type="PANTHER" id="PTHR30273">
    <property type="entry name" value="PERIPLASMIC SIGNAL SENSOR AND SIGMA FACTOR ACTIVATOR FECR-RELATED"/>
    <property type="match status" value="1"/>
</dbReference>
<gene>
    <name evidence="4" type="ORF">SAMN04488128_103899</name>
</gene>
<keyword evidence="1" id="KW-0812">Transmembrane</keyword>
<dbReference type="Gene3D" id="3.55.50.30">
    <property type="match status" value="1"/>
</dbReference>
<dbReference type="STRING" id="634771.SAMN04488128_103899"/>
<evidence type="ECO:0008006" key="6">
    <source>
        <dbReference type="Google" id="ProtNLM"/>
    </source>
</evidence>
<keyword evidence="5" id="KW-1185">Reference proteome</keyword>
<proteinExistence type="predicted"/>
<reference evidence="5" key="1">
    <citation type="submission" date="2017-02" db="EMBL/GenBank/DDBJ databases">
        <authorList>
            <person name="Varghese N."/>
            <person name="Submissions S."/>
        </authorList>
    </citation>
    <scope>NUCLEOTIDE SEQUENCE [LARGE SCALE GENOMIC DNA]</scope>
    <source>
        <strain evidence="5">DSM 22224</strain>
    </source>
</reference>
<evidence type="ECO:0000259" key="2">
    <source>
        <dbReference type="Pfam" id="PF04773"/>
    </source>
</evidence>
<keyword evidence="1" id="KW-0472">Membrane</keyword>
<dbReference type="EMBL" id="FUWZ01000003">
    <property type="protein sequence ID" value="SKA33814.1"/>
    <property type="molecule type" value="Genomic_DNA"/>
</dbReference>
<dbReference type="GO" id="GO:0016989">
    <property type="term" value="F:sigma factor antagonist activity"/>
    <property type="evidence" value="ECO:0007669"/>
    <property type="project" value="TreeGrafter"/>
</dbReference>
<feature type="domain" description="Protein FecR C-terminal" evidence="3">
    <location>
        <begin position="301"/>
        <end position="368"/>
    </location>
</feature>
<dbReference type="InterPro" id="IPR032508">
    <property type="entry name" value="FecR_C"/>
</dbReference>
<dbReference type="FunFam" id="2.60.120.1440:FF:000001">
    <property type="entry name" value="Putative anti-sigma factor"/>
    <property type="match status" value="1"/>
</dbReference>
<feature type="transmembrane region" description="Helical" evidence="1">
    <location>
        <begin position="72"/>
        <end position="90"/>
    </location>
</feature>
<evidence type="ECO:0000313" key="4">
    <source>
        <dbReference type="EMBL" id="SKA33814.1"/>
    </source>
</evidence>